<gene>
    <name evidence="2" type="ORF">MPSYJ_19180</name>
</gene>
<evidence type="ECO:0000313" key="2">
    <source>
        <dbReference type="EMBL" id="BBX68457.1"/>
    </source>
</evidence>
<dbReference type="PANTHER" id="PTHR43610:SF1">
    <property type="entry name" value="N-ACETYLTRANSFERASE DOMAIN-CONTAINING PROTEIN"/>
    <property type="match status" value="1"/>
</dbReference>
<dbReference type="SUPFAM" id="SSF55729">
    <property type="entry name" value="Acyl-CoA N-acyltransferases (Nat)"/>
    <property type="match status" value="1"/>
</dbReference>
<dbReference type="PANTHER" id="PTHR43610">
    <property type="entry name" value="BLL6696 PROTEIN"/>
    <property type="match status" value="1"/>
</dbReference>
<keyword evidence="2" id="KW-0808">Transferase</keyword>
<evidence type="ECO:0000313" key="3">
    <source>
        <dbReference type="Proteomes" id="UP000466514"/>
    </source>
</evidence>
<dbReference type="InterPro" id="IPR016181">
    <property type="entry name" value="Acyl_CoA_acyltransferase"/>
</dbReference>
<protein>
    <submittedName>
        <fullName evidence="2">GCN5 family N-acetyltransferase</fullName>
    </submittedName>
</protein>
<accession>A0A7I7M9B8</accession>
<dbReference type="Gene3D" id="3.40.630.30">
    <property type="match status" value="1"/>
</dbReference>
<dbReference type="Pfam" id="PF13302">
    <property type="entry name" value="Acetyltransf_3"/>
    <property type="match status" value="1"/>
</dbReference>
<organism evidence="2 3">
    <name type="scientific">Mycolicibacterium psychrotolerans</name>
    <dbReference type="NCBI Taxonomy" id="216929"/>
    <lineage>
        <taxon>Bacteria</taxon>
        <taxon>Bacillati</taxon>
        <taxon>Actinomycetota</taxon>
        <taxon>Actinomycetes</taxon>
        <taxon>Mycobacteriales</taxon>
        <taxon>Mycobacteriaceae</taxon>
        <taxon>Mycolicibacterium</taxon>
    </lineage>
</organism>
<name>A0A7I7M9B8_9MYCO</name>
<proteinExistence type="predicted"/>
<reference evidence="2 3" key="1">
    <citation type="journal article" date="2019" name="Emerg. Microbes Infect.">
        <title>Comprehensive subspecies identification of 175 nontuberculous mycobacteria species based on 7547 genomic profiles.</title>
        <authorList>
            <person name="Matsumoto Y."/>
            <person name="Kinjo T."/>
            <person name="Motooka D."/>
            <person name="Nabeya D."/>
            <person name="Jung N."/>
            <person name="Uechi K."/>
            <person name="Horii T."/>
            <person name="Iida T."/>
            <person name="Fujita J."/>
            <person name="Nakamura S."/>
        </authorList>
    </citation>
    <scope>NUCLEOTIDE SEQUENCE [LARGE SCALE GENOMIC DNA]</scope>
    <source>
        <strain evidence="2 3">JCM 13323</strain>
    </source>
</reference>
<dbReference type="EMBL" id="AP022574">
    <property type="protein sequence ID" value="BBX68457.1"/>
    <property type="molecule type" value="Genomic_DNA"/>
</dbReference>
<dbReference type="GO" id="GO:0016747">
    <property type="term" value="F:acyltransferase activity, transferring groups other than amino-acyl groups"/>
    <property type="evidence" value="ECO:0007669"/>
    <property type="project" value="InterPro"/>
</dbReference>
<feature type="domain" description="N-acetyltransferase" evidence="1">
    <location>
        <begin position="32"/>
        <end position="170"/>
    </location>
</feature>
<evidence type="ECO:0000259" key="1">
    <source>
        <dbReference type="Pfam" id="PF13302"/>
    </source>
</evidence>
<sequence>MESDGVAIGAGHRRAPVSGFVEPVTLAGERWVTLEPVRDDHLAEIEALAADGELGRLWYTGAPKAGAAAEWLRMRLALQTPQTGLTYVVRGRDGAMIGSSSYMNVDGPNRRLEIGNTWYAAAARRTGVNTETKLLMLGHAFDELGCVAVEFRTHFFNAASRAAIERLGAKCDGILRSHQLLPDGSRRDTVVYSILDIEWPAVRSNLRFRLDRNS</sequence>
<dbReference type="InterPro" id="IPR000182">
    <property type="entry name" value="GNAT_dom"/>
</dbReference>
<dbReference type="AlphaFoldDB" id="A0A7I7M9B8"/>
<dbReference type="Proteomes" id="UP000466514">
    <property type="component" value="Chromosome"/>
</dbReference>
<dbReference type="KEGG" id="mpsc:MPSYJ_19180"/>
<keyword evidence="3" id="KW-1185">Reference proteome</keyword>